<organism evidence="20">
    <name type="scientific">uncultured haloarchaeon</name>
    <dbReference type="NCBI Taxonomy" id="160804"/>
    <lineage>
        <taxon>Archaea</taxon>
        <taxon>Methanobacteriati</taxon>
        <taxon>Methanobacteriota</taxon>
        <taxon>Stenosarchaea group</taxon>
        <taxon>Halobacteria</taxon>
        <taxon>Halobacteriales</taxon>
        <taxon>Halobacteriaceae</taxon>
        <taxon>environmental samples</taxon>
    </lineage>
</organism>
<evidence type="ECO:0000256" key="13">
    <source>
        <dbReference type="ARBA" id="ARBA00023136"/>
    </source>
</evidence>
<keyword evidence="11 19" id="KW-0460">Magnesium</keyword>
<dbReference type="EC" id="2.7.8.26" evidence="5 19"/>
<reference evidence="20" key="1">
    <citation type="journal article" date="2007" name="ISME J.">
        <title>Genomic plasticity in prokaryotes: the case of the square haloarchaeon.</title>
        <authorList>
            <person name="Cuadros-Orellana S."/>
            <person name="Martin-Cuadrado A.B."/>
            <person name="Legault B."/>
            <person name="D'Auria G."/>
            <person name="Zhaxybayeva O."/>
            <person name="Papke R.T."/>
            <person name="Rodriguez-Valera F."/>
        </authorList>
    </citation>
    <scope>NUCLEOTIDE SEQUENCE</scope>
</reference>
<dbReference type="HAMAP" id="MF_00719">
    <property type="entry name" value="CobS"/>
    <property type="match status" value="1"/>
</dbReference>
<dbReference type="InterPro" id="IPR003805">
    <property type="entry name" value="CobS"/>
</dbReference>
<evidence type="ECO:0000256" key="15">
    <source>
        <dbReference type="ARBA" id="ARBA00032605"/>
    </source>
</evidence>
<comment type="function">
    <text evidence="14 19">Joins adenosylcobinamide-GDP and alpha-ribazole to generate adenosylcobalamin (Ado-cobalamin). Also synthesizes adenosylcobalamin 5'-phosphate from adenosylcobinamide-GDP and alpha-ribazole 5'-phosphate.</text>
</comment>
<name>A5YSE1_9EURY</name>
<evidence type="ECO:0000256" key="5">
    <source>
        <dbReference type="ARBA" id="ARBA00013200"/>
    </source>
</evidence>
<comment type="similarity">
    <text evidence="4 19">Belongs to the CobS family.</text>
</comment>
<evidence type="ECO:0000256" key="19">
    <source>
        <dbReference type="HAMAP-Rule" id="MF_00719"/>
    </source>
</evidence>
<dbReference type="GO" id="GO:0009236">
    <property type="term" value="P:cobalamin biosynthetic process"/>
    <property type="evidence" value="ECO:0007669"/>
    <property type="project" value="UniProtKB-UniRule"/>
</dbReference>
<evidence type="ECO:0000256" key="11">
    <source>
        <dbReference type="ARBA" id="ARBA00022842"/>
    </source>
</evidence>
<evidence type="ECO:0000313" key="20">
    <source>
        <dbReference type="EMBL" id="ABQ75898.1"/>
    </source>
</evidence>
<keyword evidence="9 19" id="KW-0808">Transferase</keyword>
<comment type="catalytic activity">
    <reaction evidence="17 19">
        <text>alpha-ribazole + adenosylcob(III)inamide-GDP = adenosylcob(III)alamin + GMP + H(+)</text>
        <dbReference type="Rhea" id="RHEA:16049"/>
        <dbReference type="ChEBI" id="CHEBI:10329"/>
        <dbReference type="ChEBI" id="CHEBI:15378"/>
        <dbReference type="ChEBI" id="CHEBI:18408"/>
        <dbReference type="ChEBI" id="CHEBI:58115"/>
        <dbReference type="ChEBI" id="CHEBI:60487"/>
        <dbReference type="EC" id="2.7.8.26"/>
    </reaction>
</comment>
<keyword evidence="10 19" id="KW-0812">Transmembrane</keyword>
<dbReference type="GO" id="GO:0051073">
    <property type="term" value="F:adenosylcobinamide-GDP ribazoletransferase activity"/>
    <property type="evidence" value="ECO:0007669"/>
    <property type="project" value="UniProtKB-UniRule"/>
</dbReference>
<comment type="subcellular location">
    <subcellularLocation>
        <location evidence="2 19">Cell membrane</location>
        <topology evidence="2 19">Multi-pass membrane protein</topology>
    </subcellularLocation>
</comment>
<keyword evidence="8 19" id="KW-0169">Cobalamin biosynthesis</keyword>
<comment type="cofactor">
    <cofactor evidence="1 19">
        <name>Mg(2+)</name>
        <dbReference type="ChEBI" id="CHEBI:18420"/>
    </cofactor>
</comment>
<dbReference type="EMBL" id="EF583988">
    <property type="protein sequence ID" value="ABQ75898.1"/>
    <property type="molecule type" value="Genomic_DNA"/>
</dbReference>
<comment type="caution">
    <text evidence="19">Lacks conserved residue(s) required for the propagation of feature annotation.</text>
</comment>
<sequence length="254" mass="25990">MVISAIRGGIGFLTRVPIGHDKKAWDAFRQTPVAFTVIGYPLGTIVALPFVFLSIVPVSTLIGVYLLILIGVTGITHIDGIADIGDAAVVHDTDDEHSRRRSVLHDSQVGVGGALAVTVTVVSLALGVLGATRTTPQVTFILVLTAEVGAKSAMALLVCTGDAAHDGLGAALIDESTPLSLFPVMLALTPLLLGIPYLGAGSTAAVVLTPLIVALVIKQWADNALGGISGDVLGAVNEVSRAAAIHAGVVVWML</sequence>
<evidence type="ECO:0000256" key="14">
    <source>
        <dbReference type="ARBA" id="ARBA00025228"/>
    </source>
</evidence>
<evidence type="ECO:0000256" key="7">
    <source>
        <dbReference type="ARBA" id="ARBA00022475"/>
    </source>
</evidence>
<dbReference type="PANTHER" id="PTHR34148">
    <property type="entry name" value="ADENOSYLCOBINAMIDE-GDP RIBAZOLETRANSFERASE"/>
    <property type="match status" value="1"/>
</dbReference>
<comment type="catalytic activity">
    <reaction evidence="18 19">
        <text>alpha-ribazole 5'-phosphate + adenosylcob(III)inamide-GDP = adenosylcob(III)alamin 5'-phosphate + GMP + H(+)</text>
        <dbReference type="Rhea" id="RHEA:23560"/>
        <dbReference type="ChEBI" id="CHEBI:15378"/>
        <dbReference type="ChEBI" id="CHEBI:57918"/>
        <dbReference type="ChEBI" id="CHEBI:58115"/>
        <dbReference type="ChEBI" id="CHEBI:60487"/>
        <dbReference type="ChEBI" id="CHEBI:60493"/>
        <dbReference type="EC" id="2.7.8.26"/>
    </reaction>
</comment>
<dbReference type="PANTHER" id="PTHR34148:SF1">
    <property type="entry name" value="ADENOSYLCOBINAMIDE-GDP RIBAZOLETRANSFERASE"/>
    <property type="match status" value="1"/>
</dbReference>
<dbReference type="GO" id="GO:0008818">
    <property type="term" value="F:cobalamin 5'-phosphate synthase activity"/>
    <property type="evidence" value="ECO:0007669"/>
    <property type="project" value="UniProtKB-UniRule"/>
</dbReference>
<feature type="transmembrane region" description="Helical" evidence="19">
    <location>
        <begin position="195"/>
        <end position="217"/>
    </location>
</feature>
<evidence type="ECO:0000256" key="18">
    <source>
        <dbReference type="ARBA" id="ARBA00049504"/>
    </source>
</evidence>
<gene>
    <name evidence="19" type="primary">cobS</name>
</gene>
<evidence type="ECO:0000256" key="8">
    <source>
        <dbReference type="ARBA" id="ARBA00022573"/>
    </source>
</evidence>
<dbReference type="Pfam" id="PF02654">
    <property type="entry name" value="CobS"/>
    <property type="match status" value="1"/>
</dbReference>
<accession>A5YSE1</accession>
<evidence type="ECO:0000256" key="12">
    <source>
        <dbReference type="ARBA" id="ARBA00022989"/>
    </source>
</evidence>
<proteinExistence type="inferred from homology"/>
<keyword evidence="13 19" id="KW-0472">Membrane</keyword>
<feature type="transmembrane region" description="Helical" evidence="19">
    <location>
        <begin position="109"/>
        <end position="131"/>
    </location>
</feature>
<evidence type="ECO:0000256" key="3">
    <source>
        <dbReference type="ARBA" id="ARBA00004663"/>
    </source>
</evidence>
<evidence type="ECO:0000256" key="2">
    <source>
        <dbReference type="ARBA" id="ARBA00004651"/>
    </source>
</evidence>
<keyword evidence="12 19" id="KW-1133">Transmembrane helix</keyword>
<dbReference type="GO" id="GO:0005886">
    <property type="term" value="C:plasma membrane"/>
    <property type="evidence" value="ECO:0007669"/>
    <property type="project" value="UniProtKB-SubCell"/>
</dbReference>
<evidence type="ECO:0000256" key="1">
    <source>
        <dbReference type="ARBA" id="ARBA00001946"/>
    </source>
</evidence>
<evidence type="ECO:0000256" key="10">
    <source>
        <dbReference type="ARBA" id="ARBA00022692"/>
    </source>
</evidence>
<evidence type="ECO:0000256" key="16">
    <source>
        <dbReference type="ARBA" id="ARBA00032853"/>
    </source>
</evidence>
<keyword evidence="7 19" id="KW-1003">Cell membrane</keyword>
<comment type="pathway">
    <text evidence="3 19">Cofactor biosynthesis; adenosylcobalamin biosynthesis; adenosylcobalamin from cob(II)yrinate a,c-diamide: step 7/7.</text>
</comment>
<dbReference type="NCBIfam" id="TIGR00317">
    <property type="entry name" value="cobS"/>
    <property type="match status" value="1"/>
</dbReference>
<evidence type="ECO:0000256" key="4">
    <source>
        <dbReference type="ARBA" id="ARBA00010561"/>
    </source>
</evidence>
<dbReference type="AlphaFoldDB" id="A5YSE1"/>
<protein>
    <recommendedName>
        <fullName evidence="6 19">Adenosylcobinamide-GDP ribazoletransferase</fullName>
        <ecNumber evidence="5 19">2.7.8.26</ecNumber>
    </recommendedName>
    <alternativeName>
        <fullName evidence="16 19">Cobalamin synthase</fullName>
    </alternativeName>
    <alternativeName>
        <fullName evidence="15 19">Cobalamin-5'-phosphate synthase</fullName>
    </alternativeName>
</protein>
<evidence type="ECO:0000256" key="9">
    <source>
        <dbReference type="ARBA" id="ARBA00022679"/>
    </source>
</evidence>
<evidence type="ECO:0000256" key="17">
    <source>
        <dbReference type="ARBA" id="ARBA00048623"/>
    </source>
</evidence>
<evidence type="ECO:0000256" key="6">
    <source>
        <dbReference type="ARBA" id="ARBA00015850"/>
    </source>
</evidence>
<dbReference type="UniPathway" id="UPA00148">
    <property type="reaction ID" value="UER00238"/>
</dbReference>